<dbReference type="GO" id="GO:0005524">
    <property type="term" value="F:ATP binding"/>
    <property type="evidence" value="ECO:0007669"/>
    <property type="project" value="UniProtKB-KW"/>
</dbReference>
<dbReference type="Proteomes" id="UP000728185">
    <property type="component" value="Unassembled WGS sequence"/>
</dbReference>
<evidence type="ECO:0000259" key="10">
    <source>
        <dbReference type="PROSITE" id="PS50032"/>
    </source>
</evidence>
<protein>
    <recommendedName>
        <fullName evidence="1">non-specific serine/threonine protein kinase</fullName>
        <ecNumber evidence="1">2.7.11.1</ecNumber>
    </recommendedName>
</protein>
<evidence type="ECO:0000256" key="4">
    <source>
        <dbReference type="ARBA" id="ARBA00022741"/>
    </source>
</evidence>
<proteinExistence type="predicted"/>
<dbReference type="AlphaFoldDB" id="A0A8E0VP49"/>
<evidence type="ECO:0000256" key="6">
    <source>
        <dbReference type="ARBA" id="ARBA00022840"/>
    </source>
</evidence>
<sequence length="338" mass="37023">PPLPTVFHPESANPVDRGNAPDLLTLSPSRSIDSQLAQLNQSFQKAHLFDVPFSPRSKCSVLNSDQMLPVSLSGTYLTSFSSTSSSTSRNAQDAFANYSDHAVTGVTRSRGSADDRGSNDSGGMGRWQLGRLRDVFMAPRKPQSLITPDNRSLSQRLRKTRHLNSVVLARRELSAEEVFDRIANALSQESIRFTLKGTGFLCVFLNDWGKTVLSFEFELVYVSTRAIETSASVSIRRRLTLKPRAHHHTGSGPRSPARLTLTAKATTPAPGNHTDCNNGARSREASHGSTAVADSCTMPTDVPDSELQIGVKMKRIRGDSFMYTSICRTILELADIRT</sequence>
<keyword evidence="6" id="KW-0067">ATP-binding</keyword>
<dbReference type="InterPro" id="IPR001772">
    <property type="entry name" value="KA1_dom"/>
</dbReference>
<evidence type="ECO:0000256" key="7">
    <source>
        <dbReference type="ARBA" id="ARBA00047899"/>
    </source>
</evidence>
<dbReference type="SUPFAM" id="SSF103243">
    <property type="entry name" value="KA1-like"/>
    <property type="match status" value="1"/>
</dbReference>
<dbReference type="EMBL" id="LUCM01000737">
    <property type="protein sequence ID" value="KAA0200109.1"/>
    <property type="molecule type" value="Genomic_DNA"/>
</dbReference>
<dbReference type="OrthoDB" id="193931at2759"/>
<gene>
    <name evidence="11" type="ORF">FBUS_08692</name>
</gene>
<dbReference type="Pfam" id="PF02149">
    <property type="entry name" value="KA1"/>
    <property type="match status" value="1"/>
</dbReference>
<comment type="catalytic activity">
    <reaction evidence="8">
        <text>L-seryl-[protein] + ATP = O-phospho-L-seryl-[protein] + ADP + H(+)</text>
        <dbReference type="Rhea" id="RHEA:17989"/>
        <dbReference type="Rhea" id="RHEA-COMP:9863"/>
        <dbReference type="Rhea" id="RHEA-COMP:11604"/>
        <dbReference type="ChEBI" id="CHEBI:15378"/>
        <dbReference type="ChEBI" id="CHEBI:29999"/>
        <dbReference type="ChEBI" id="CHEBI:30616"/>
        <dbReference type="ChEBI" id="CHEBI:83421"/>
        <dbReference type="ChEBI" id="CHEBI:456216"/>
        <dbReference type="EC" id="2.7.11.1"/>
    </reaction>
</comment>
<dbReference type="PROSITE" id="PS50032">
    <property type="entry name" value="KA1"/>
    <property type="match status" value="1"/>
</dbReference>
<name>A0A8E0VP49_9TREM</name>
<keyword evidence="4" id="KW-0547">Nucleotide-binding</keyword>
<evidence type="ECO:0000313" key="11">
    <source>
        <dbReference type="EMBL" id="KAA0200109.1"/>
    </source>
</evidence>
<dbReference type="InterPro" id="IPR028375">
    <property type="entry name" value="KA1/Ssp2_C"/>
</dbReference>
<evidence type="ECO:0000256" key="5">
    <source>
        <dbReference type="ARBA" id="ARBA00022777"/>
    </source>
</evidence>
<evidence type="ECO:0000256" key="9">
    <source>
        <dbReference type="SAM" id="MobiDB-lite"/>
    </source>
</evidence>
<feature type="domain" description="KA1" evidence="10">
    <location>
        <begin position="286"/>
        <end position="336"/>
    </location>
</feature>
<evidence type="ECO:0000256" key="2">
    <source>
        <dbReference type="ARBA" id="ARBA00022527"/>
    </source>
</evidence>
<organism evidence="11 12">
    <name type="scientific">Fasciolopsis buskii</name>
    <dbReference type="NCBI Taxonomy" id="27845"/>
    <lineage>
        <taxon>Eukaryota</taxon>
        <taxon>Metazoa</taxon>
        <taxon>Spiralia</taxon>
        <taxon>Lophotrochozoa</taxon>
        <taxon>Platyhelminthes</taxon>
        <taxon>Trematoda</taxon>
        <taxon>Digenea</taxon>
        <taxon>Plagiorchiida</taxon>
        <taxon>Echinostomata</taxon>
        <taxon>Echinostomatoidea</taxon>
        <taxon>Fasciolidae</taxon>
        <taxon>Fasciolopsis</taxon>
    </lineage>
</organism>
<comment type="caution">
    <text evidence="11">The sequence shown here is derived from an EMBL/GenBank/DDBJ whole genome shotgun (WGS) entry which is preliminary data.</text>
</comment>
<evidence type="ECO:0000313" key="12">
    <source>
        <dbReference type="Proteomes" id="UP000728185"/>
    </source>
</evidence>
<accession>A0A8E0VP49</accession>
<evidence type="ECO:0000256" key="1">
    <source>
        <dbReference type="ARBA" id="ARBA00012513"/>
    </source>
</evidence>
<comment type="catalytic activity">
    <reaction evidence="7">
        <text>L-threonyl-[protein] + ATP = O-phospho-L-threonyl-[protein] + ADP + H(+)</text>
        <dbReference type="Rhea" id="RHEA:46608"/>
        <dbReference type="Rhea" id="RHEA-COMP:11060"/>
        <dbReference type="Rhea" id="RHEA-COMP:11605"/>
        <dbReference type="ChEBI" id="CHEBI:15378"/>
        <dbReference type="ChEBI" id="CHEBI:30013"/>
        <dbReference type="ChEBI" id="CHEBI:30616"/>
        <dbReference type="ChEBI" id="CHEBI:61977"/>
        <dbReference type="ChEBI" id="CHEBI:456216"/>
        <dbReference type="EC" id="2.7.11.1"/>
    </reaction>
</comment>
<evidence type="ECO:0000256" key="8">
    <source>
        <dbReference type="ARBA" id="ARBA00048679"/>
    </source>
</evidence>
<keyword evidence="12" id="KW-1185">Reference proteome</keyword>
<dbReference type="EC" id="2.7.11.1" evidence="1"/>
<feature type="non-terminal residue" evidence="11">
    <location>
        <position position="338"/>
    </location>
</feature>
<keyword evidence="5 11" id="KW-0418">Kinase</keyword>
<keyword evidence="3" id="KW-0808">Transferase</keyword>
<feature type="region of interest" description="Disordered" evidence="9">
    <location>
        <begin position="266"/>
        <end position="297"/>
    </location>
</feature>
<reference evidence="11" key="1">
    <citation type="submission" date="2019-05" db="EMBL/GenBank/DDBJ databases">
        <title>Annotation for the trematode Fasciolopsis buski.</title>
        <authorList>
            <person name="Choi Y.-J."/>
        </authorList>
    </citation>
    <scope>NUCLEOTIDE SEQUENCE</scope>
    <source>
        <strain evidence="11">HT</strain>
        <tissue evidence="11">Whole worm</tissue>
    </source>
</reference>
<dbReference type="GO" id="GO:0004674">
    <property type="term" value="F:protein serine/threonine kinase activity"/>
    <property type="evidence" value="ECO:0007669"/>
    <property type="project" value="UniProtKB-KW"/>
</dbReference>
<feature type="region of interest" description="Disordered" evidence="9">
    <location>
        <begin position="106"/>
        <end position="126"/>
    </location>
</feature>
<keyword evidence="2" id="KW-0723">Serine/threonine-protein kinase</keyword>
<evidence type="ECO:0000256" key="3">
    <source>
        <dbReference type="ARBA" id="ARBA00022679"/>
    </source>
</evidence>